<dbReference type="AlphaFoldDB" id="A0A6H1ZDH1"/>
<sequence>MARSGMANLLLRERRYIDDQGTAVWSDNELQDILDEHKTRVWRERLEMEKTLISGTDYEYKIYHSRHANFEEGGTAYFHVEGADGTQRGTADYIVDYTRGQITMTTDQSGSALYLSGWSYDLQGGAADCWRERAGTKAGKFDASMDGHNMRRSQWFDHCLKMSDYYAKQARPITVRAFTTGDFDQL</sequence>
<evidence type="ECO:0000313" key="2">
    <source>
        <dbReference type="EMBL" id="QJH94871.1"/>
    </source>
</evidence>
<dbReference type="EMBL" id="MT144607">
    <property type="protein sequence ID" value="QJH94871.1"/>
    <property type="molecule type" value="Genomic_DNA"/>
</dbReference>
<dbReference type="EMBL" id="MT143991">
    <property type="protein sequence ID" value="QJA45471.1"/>
    <property type="molecule type" value="Genomic_DNA"/>
</dbReference>
<gene>
    <name evidence="1" type="ORF">TM448A00243_0020</name>
    <name evidence="2" type="ORF">TM448B00304_0050</name>
</gene>
<accession>A0A6H1ZDH1</accession>
<reference evidence="1" key="1">
    <citation type="submission" date="2020-03" db="EMBL/GenBank/DDBJ databases">
        <title>The deep terrestrial virosphere.</title>
        <authorList>
            <person name="Holmfeldt K."/>
            <person name="Nilsson E."/>
            <person name="Simone D."/>
            <person name="Lopez-Fernandez M."/>
            <person name="Wu X."/>
            <person name="de Brujin I."/>
            <person name="Lundin D."/>
            <person name="Andersson A."/>
            <person name="Bertilsson S."/>
            <person name="Dopson M."/>
        </authorList>
    </citation>
    <scope>NUCLEOTIDE SEQUENCE</scope>
    <source>
        <strain evidence="1">TM448A00243</strain>
        <strain evidence="2">TM448B00304</strain>
    </source>
</reference>
<proteinExistence type="predicted"/>
<organism evidence="1">
    <name type="scientific">viral metagenome</name>
    <dbReference type="NCBI Taxonomy" id="1070528"/>
    <lineage>
        <taxon>unclassified sequences</taxon>
        <taxon>metagenomes</taxon>
        <taxon>organismal metagenomes</taxon>
    </lineage>
</organism>
<protein>
    <submittedName>
        <fullName evidence="1">Uncharacterized protein</fullName>
    </submittedName>
</protein>
<name>A0A6H1ZDH1_9ZZZZ</name>
<evidence type="ECO:0000313" key="1">
    <source>
        <dbReference type="EMBL" id="QJA45471.1"/>
    </source>
</evidence>